<evidence type="ECO:0000256" key="2">
    <source>
        <dbReference type="ARBA" id="ARBA00022490"/>
    </source>
</evidence>
<dbReference type="PANTHER" id="PTHR31250">
    <property type="entry name" value="IQ DOMAIN-CONTAINING PROTEIN IQM3"/>
    <property type="match status" value="1"/>
</dbReference>
<dbReference type="Proteomes" id="UP000305539">
    <property type="component" value="Unassembled WGS sequence"/>
</dbReference>
<dbReference type="RefSeq" id="WP_136896250.1">
    <property type="nucleotide sequence ID" value="NZ_SWJE01000008.1"/>
</dbReference>
<organism evidence="3 4">
    <name type="scientific">Trinickia terrae</name>
    <dbReference type="NCBI Taxonomy" id="2571161"/>
    <lineage>
        <taxon>Bacteria</taxon>
        <taxon>Pseudomonadati</taxon>
        <taxon>Pseudomonadota</taxon>
        <taxon>Betaproteobacteria</taxon>
        <taxon>Burkholderiales</taxon>
        <taxon>Burkholderiaceae</taxon>
        <taxon>Trinickia</taxon>
    </lineage>
</organism>
<keyword evidence="2" id="KW-0963">Cytoplasm</keyword>
<comment type="caution">
    <text evidence="3">The sequence shown here is derived from an EMBL/GenBank/DDBJ whole genome shotgun (WGS) entry which is preliminary data.</text>
</comment>
<sequence length="146" mass="15693">MLKKYAGEEAGTSYGTQVAFLDGEQRKAYELKMENGRLIGSDGRPFDTRGATTTFLETQGTAIFAMDAAGRLYAASERVAGQFQHSSFLAGGAVAAAGEIEVHDGVVKFLSGKSGHYRPSPMQIDQFAQFLVAGGQSAFVRDQTQW</sequence>
<comment type="subcellular location">
    <subcellularLocation>
        <location evidence="1">Cytoplasm</location>
    </subcellularLocation>
</comment>
<dbReference type="InterPro" id="IPR044159">
    <property type="entry name" value="IQM"/>
</dbReference>
<dbReference type="AlphaFoldDB" id="A0A4U1I3Z9"/>
<evidence type="ECO:0000313" key="3">
    <source>
        <dbReference type="EMBL" id="TKC87986.1"/>
    </source>
</evidence>
<proteinExistence type="predicted"/>
<protein>
    <submittedName>
        <fullName evidence="3">Uncharacterized protein</fullName>
    </submittedName>
</protein>
<dbReference type="EMBL" id="SWJE01000008">
    <property type="protein sequence ID" value="TKC87986.1"/>
    <property type="molecule type" value="Genomic_DNA"/>
</dbReference>
<keyword evidence="4" id="KW-1185">Reference proteome</keyword>
<dbReference type="PANTHER" id="PTHR31250:SF27">
    <property type="entry name" value="IQ DOMAIN-CONTAINING PROTEIN IQM5"/>
    <property type="match status" value="1"/>
</dbReference>
<gene>
    <name evidence="3" type="ORF">FAZ69_17165</name>
</gene>
<evidence type="ECO:0000313" key="4">
    <source>
        <dbReference type="Proteomes" id="UP000305539"/>
    </source>
</evidence>
<evidence type="ECO:0000256" key="1">
    <source>
        <dbReference type="ARBA" id="ARBA00004496"/>
    </source>
</evidence>
<name>A0A4U1I3Z9_9BURK</name>
<reference evidence="3 4" key="1">
    <citation type="submission" date="2019-04" db="EMBL/GenBank/DDBJ databases">
        <title>Trinickia sp. 7GSK02, isolated from subtropical forest soil.</title>
        <authorList>
            <person name="Gao Z.-H."/>
            <person name="Qiu L.-H."/>
        </authorList>
    </citation>
    <scope>NUCLEOTIDE SEQUENCE [LARGE SCALE GENOMIC DNA]</scope>
    <source>
        <strain evidence="3 4">7GSK02</strain>
    </source>
</reference>
<dbReference type="GO" id="GO:0005737">
    <property type="term" value="C:cytoplasm"/>
    <property type="evidence" value="ECO:0007669"/>
    <property type="project" value="UniProtKB-SubCell"/>
</dbReference>
<accession>A0A4U1I3Z9</accession>
<dbReference type="OrthoDB" id="197187at2"/>